<dbReference type="Gene3D" id="3.90.79.10">
    <property type="entry name" value="Nucleoside Triphosphate Pyrophosphohydrolase"/>
    <property type="match status" value="1"/>
</dbReference>
<protein>
    <submittedName>
        <fullName evidence="2">Isopentenyldiphosphate isomerase</fullName>
    </submittedName>
</protein>
<accession>A0A1H3FM23</accession>
<dbReference type="PANTHER" id="PTHR10885:SF20">
    <property type="entry name" value="NUDIX HYDROLASE DOMAIN-CONTAINING PROTEIN"/>
    <property type="match status" value="1"/>
</dbReference>
<proteinExistence type="predicted"/>
<gene>
    <name evidence="2" type="ORF">SAMN05444411_11178</name>
</gene>
<dbReference type="OrthoDB" id="9786032at2"/>
<keyword evidence="2" id="KW-0413">Isomerase</keyword>
<dbReference type="STRING" id="762486.SAMN05444411_11178"/>
<evidence type="ECO:0000259" key="1">
    <source>
        <dbReference type="PROSITE" id="PS51462"/>
    </source>
</evidence>
<evidence type="ECO:0000313" key="2">
    <source>
        <dbReference type="EMBL" id="SDX91169.1"/>
    </source>
</evidence>
<name>A0A1H3FM23_9FLAO</name>
<dbReference type="Pfam" id="PF00293">
    <property type="entry name" value="NUDIX"/>
    <property type="match status" value="1"/>
</dbReference>
<dbReference type="InterPro" id="IPR000086">
    <property type="entry name" value="NUDIX_hydrolase_dom"/>
</dbReference>
<dbReference type="PROSITE" id="PS51462">
    <property type="entry name" value="NUDIX"/>
    <property type="match status" value="1"/>
</dbReference>
<dbReference type="InterPro" id="IPR015797">
    <property type="entry name" value="NUDIX_hydrolase-like_dom_sf"/>
</dbReference>
<dbReference type="Proteomes" id="UP000199595">
    <property type="component" value="Unassembled WGS sequence"/>
</dbReference>
<dbReference type="RefSeq" id="WP_090125722.1">
    <property type="nucleotide sequence ID" value="NZ_FNNJ01000011.1"/>
</dbReference>
<evidence type="ECO:0000313" key="3">
    <source>
        <dbReference type="Proteomes" id="UP000199595"/>
    </source>
</evidence>
<dbReference type="PANTHER" id="PTHR10885">
    <property type="entry name" value="ISOPENTENYL-DIPHOSPHATE DELTA-ISOMERASE"/>
    <property type="match status" value="1"/>
</dbReference>
<dbReference type="EMBL" id="FNNJ01000011">
    <property type="protein sequence ID" value="SDX91169.1"/>
    <property type="molecule type" value="Genomic_DNA"/>
</dbReference>
<dbReference type="GO" id="GO:0005737">
    <property type="term" value="C:cytoplasm"/>
    <property type="evidence" value="ECO:0007669"/>
    <property type="project" value="TreeGrafter"/>
</dbReference>
<dbReference type="CDD" id="cd04692">
    <property type="entry name" value="NUDIX_Hydrolase"/>
    <property type="match status" value="1"/>
</dbReference>
<dbReference type="SUPFAM" id="SSF55811">
    <property type="entry name" value="Nudix"/>
    <property type="match status" value="1"/>
</dbReference>
<keyword evidence="3" id="KW-1185">Reference proteome</keyword>
<dbReference type="GO" id="GO:0009240">
    <property type="term" value="P:isopentenyl diphosphate biosynthetic process"/>
    <property type="evidence" value="ECO:0007669"/>
    <property type="project" value="TreeGrafter"/>
</dbReference>
<reference evidence="2 3" key="1">
    <citation type="submission" date="2016-10" db="EMBL/GenBank/DDBJ databases">
        <authorList>
            <person name="de Groot N.N."/>
        </authorList>
    </citation>
    <scope>NUCLEOTIDE SEQUENCE [LARGE SCALE GENOMIC DNA]</scope>
    <source>
        <strain evidence="2 3">DSM 24956</strain>
    </source>
</reference>
<sequence>MDELVDILNVNGKPSGETCMKSYAHKNGIYHASAHIWIFNNSEEILIQKRASDKDTFPNFWDISVAGHISAGEKPLTSAIREVEEEIGLNVDASQLKFIGTYNKKVIHNKHLIDNELHYIYICKLDLDVKSLKIQAEEVSAIKMIHLNDLIVKVNSNNSNFVPHGKEYFNLVFKNIKKDI</sequence>
<dbReference type="GO" id="GO:0004452">
    <property type="term" value="F:isopentenyl-diphosphate delta-isomerase activity"/>
    <property type="evidence" value="ECO:0007669"/>
    <property type="project" value="TreeGrafter"/>
</dbReference>
<dbReference type="AlphaFoldDB" id="A0A1H3FM23"/>
<organism evidence="2 3">
    <name type="scientific">Lutibacter oricola</name>
    <dbReference type="NCBI Taxonomy" id="762486"/>
    <lineage>
        <taxon>Bacteria</taxon>
        <taxon>Pseudomonadati</taxon>
        <taxon>Bacteroidota</taxon>
        <taxon>Flavobacteriia</taxon>
        <taxon>Flavobacteriales</taxon>
        <taxon>Flavobacteriaceae</taxon>
        <taxon>Lutibacter</taxon>
    </lineage>
</organism>
<feature type="domain" description="Nudix hydrolase" evidence="1">
    <location>
        <begin position="29"/>
        <end position="167"/>
    </location>
</feature>